<dbReference type="EMBL" id="JASBWU010000017">
    <property type="protein sequence ID" value="KAJ9115081.1"/>
    <property type="molecule type" value="Genomic_DNA"/>
</dbReference>
<organism evidence="1 2">
    <name type="scientific">Naganishia vaughanmartiniae</name>
    <dbReference type="NCBI Taxonomy" id="1424756"/>
    <lineage>
        <taxon>Eukaryota</taxon>
        <taxon>Fungi</taxon>
        <taxon>Dikarya</taxon>
        <taxon>Basidiomycota</taxon>
        <taxon>Agaricomycotina</taxon>
        <taxon>Tremellomycetes</taxon>
        <taxon>Filobasidiales</taxon>
        <taxon>Filobasidiaceae</taxon>
        <taxon>Naganishia</taxon>
    </lineage>
</organism>
<keyword evidence="2" id="KW-1185">Reference proteome</keyword>
<gene>
    <name evidence="1" type="ORF">QFC22_005409</name>
</gene>
<dbReference type="Proteomes" id="UP001243375">
    <property type="component" value="Unassembled WGS sequence"/>
</dbReference>
<protein>
    <submittedName>
        <fullName evidence="1">Uncharacterized protein</fullName>
    </submittedName>
</protein>
<proteinExistence type="predicted"/>
<comment type="caution">
    <text evidence="1">The sequence shown here is derived from an EMBL/GenBank/DDBJ whole genome shotgun (WGS) entry which is preliminary data.</text>
</comment>
<evidence type="ECO:0000313" key="2">
    <source>
        <dbReference type="Proteomes" id="UP001243375"/>
    </source>
</evidence>
<evidence type="ECO:0000313" key="1">
    <source>
        <dbReference type="EMBL" id="KAJ9115081.1"/>
    </source>
</evidence>
<reference evidence="1" key="1">
    <citation type="submission" date="2023-04" db="EMBL/GenBank/DDBJ databases">
        <title>Draft Genome sequencing of Naganishia species isolated from polar environments using Oxford Nanopore Technology.</title>
        <authorList>
            <person name="Leo P."/>
            <person name="Venkateswaran K."/>
        </authorList>
    </citation>
    <scope>NUCLEOTIDE SEQUENCE</scope>
    <source>
        <strain evidence="1">MNA-CCFEE 5425</strain>
    </source>
</reference>
<accession>A0ACC2WVC8</accession>
<name>A0ACC2WVC8_9TREE</name>
<sequence>MPRARQSSITAFLSSPGSSRPRARPDVATAPIQLNFVNRASYTVVTETNPASKPKRASAPTTSKKRTKPQKKEKATRVNHKKGKAVAMPTPVTGEWDDSDSDGPKNSGSEEGTPERLGAVRLETGKSQLEWGERGPGCGDDSSSSGSSENAEEEEERRKKKVIIDDDDDDEQYAQPQKTPSVEIIDLESDSDSRKPKAKRARSTLPRSPALPIPSSTPPRKSSANDPLGMFSDLDDVSTKFSQRSIGYTRAAKRRARTPSPSSSSQEESESEPDRPASPPPYRTRPPIIKKKQQAKRPAKHSVKRRRGVVDPDEEDEESESEDDADPGELVKELEMDEPTIVESRLRERNKKTAHQIRLEELKRRKEAKMRGERYTSPVDLSEEDEDDLIVVGAPFGWTKAKHHQAAPAPVRKSQVNEDEESEGAWTVEDEEELDGFIDDEGKNEQEDVSTLLPEKYQMGRYQNLEYHFKVISQFLIHLVIRGPSYAQERKKPYYRQSYDAISRKLEGQKDSLVTSSVWKTDFKRSLETYPEFVVGHLDEVEYGCDACHLTGRLSKFVGDLRGSAYDRETFEDLDDVEEEEDDSDEESDAGSHFEDAAPSRGPFKLGKFCRIRAEVFHEFSHWGRLRSSIILFLAVLIAPARSV</sequence>